<dbReference type="PANTHER" id="PTHR11066:SF34">
    <property type="entry name" value="ACYL-COENZYME A THIOESTERASE 8"/>
    <property type="match status" value="1"/>
</dbReference>
<dbReference type="Pfam" id="PF13622">
    <property type="entry name" value="4HBT_3"/>
    <property type="match status" value="1"/>
</dbReference>
<name>A0ABS6KLU1_9MYCO</name>
<comment type="caution">
    <text evidence="3">The sequence shown here is derived from an EMBL/GenBank/DDBJ whole genome shotgun (WGS) entry which is preliminary data.</text>
</comment>
<dbReference type="PANTHER" id="PTHR11066">
    <property type="entry name" value="ACYL-COA THIOESTERASE"/>
    <property type="match status" value="1"/>
</dbReference>
<gene>
    <name evidence="3" type="ORF">FR943_11660</name>
</gene>
<sequence>MSTLLQLLDVQPAEGEVFTGQASGPAGKRAFGGLLAAQSLAATCRTVGDDRSPTNMHMQFLRGGNAGEAAEYHVHQVYDGRTASARRVESYEHGRMLTTATVSFATALAGPEHGIGALPHDPEGLPRTGPPGPAPALPLDEFDIRVADEGLGDEFVRRMWWRVTTALPDDPLLHTLIAVYITDLYGIDPALAVHGHSMRSRTHRSGTTDSSIWFHRPLNAGQWNLLESRSPASARGRGVITSSLIAADGVVTATLVQEGLVADRLGVDSSTEQTRRYPNTG</sequence>
<feature type="domain" description="Acyl-CoA thioesterase-like N-terminal HotDog" evidence="1">
    <location>
        <begin position="25"/>
        <end position="105"/>
    </location>
</feature>
<dbReference type="CDD" id="cd03445">
    <property type="entry name" value="Thioesterase_II_repeat2"/>
    <property type="match status" value="1"/>
</dbReference>
<organism evidence="3 4">
    <name type="scientific">[Mycobacterium] fortunisiensis</name>
    <dbReference type="NCBI Taxonomy" id="2600579"/>
    <lineage>
        <taxon>Bacteria</taxon>
        <taxon>Bacillati</taxon>
        <taxon>Actinomycetota</taxon>
        <taxon>Actinomycetes</taxon>
        <taxon>Mycobacteriales</taxon>
        <taxon>Mycobacteriaceae</taxon>
        <taxon>Mycolicibacterium</taxon>
    </lineage>
</organism>
<keyword evidence="4" id="KW-1185">Reference proteome</keyword>
<dbReference type="RefSeq" id="WP_217157072.1">
    <property type="nucleotide sequence ID" value="NZ_VOMB01000016.1"/>
</dbReference>
<dbReference type="CDD" id="cd03444">
    <property type="entry name" value="Thioesterase_II_repeat1"/>
    <property type="match status" value="1"/>
</dbReference>
<reference evidence="3 4" key="1">
    <citation type="journal article" date="2021" name="Sci. Rep.">
        <title>Phenotypic and genomic hallmarks of a novel, potentially pathogenic rapidly growing Mycobacterium species related to the Mycobacterium fortuitum complex.</title>
        <authorList>
            <person name="Gharbi R."/>
            <person name="Khanna V."/>
            <person name="Frigui W."/>
            <person name="Mhenni B."/>
            <person name="Brosch R."/>
            <person name="Mardassi H."/>
        </authorList>
    </citation>
    <scope>NUCLEOTIDE SEQUENCE [LARGE SCALE GENOMIC DNA]</scope>
    <source>
        <strain evidence="3 4">TNTM28</strain>
    </source>
</reference>
<dbReference type="Proteomes" id="UP000812982">
    <property type="component" value="Unassembled WGS sequence"/>
</dbReference>
<evidence type="ECO:0000313" key="3">
    <source>
        <dbReference type="EMBL" id="MBU9764498.1"/>
    </source>
</evidence>
<dbReference type="EMBL" id="VOMB01000016">
    <property type="protein sequence ID" value="MBU9764498.1"/>
    <property type="molecule type" value="Genomic_DNA"/>
</dbReference>
<evidence type="ECO:0000313" key="4">
    <source>
        <dbReference type="Proteomes" id="UP000812982"/>
    </source>
</evidence>
<protein>
    <submittedName>
        <fullName evidence="3">Acyl-CoA thioesterase II</fullName>
    </submittedName>
</protein>
<dbReference type="InterPro" id="IPR049450">
    <property type="entry name" value="ACOT8-like_C"/>
</dbReference>
<accession>A0ABS6KLU1</accession>
<dbReference type="Pfam" id="PF20789">
    <property type="entry name" value="4HBT_3C"/>
    <property type="match status" value="1"/>
</dbReference>
<evidence type="ECO:0000259" key="1">
    <source>
        <dbReference type="Pfam" id="PF13622"/>
    </source>
</evidence>
<dbReference type="InterPro" id="IPR049449">
    <property type="entry name" value="TesB_ACOT8-like_N"/>
</dbReference>
<feature type="domain" description="Acyl-CoA thioesterase-like C-terminal" evidence="2">
    <location>
        <begin position="136"/>
        <end position="261"/>
    </location>
</feature>
<evidence type="ECO:0000259" key="2">
    <source>
        <dbReference type="Pfam" id="PF20789"/>
    </source>
</evidence>
<dbReference type="InterPro" id="IPR003703">
    <property type="entry name" value="Acyl_CoA_thio"/>
</dbReference>
<proteinExistence type="predicted"/>